<accession>A0A8J5W7H6</accession>
<name>A0A8J5W7H6_ZIZPA</name>
<feature type="compositionally biased region" description="Polar residues" evidence="1">
    <location>
        <begin position="110"/>
        <end position="129"/>
    </location>
</feature>
<comment type="caution">
    <text evidence="2">The sequence shown here is derived from an EMBL/GenBank/DDBJ whole genome shotgun (WGS) entry which is preliminary data.</text>
</comment>
<protein>
    <submittedName>
        <fullName evidence="2">Uncharacterized protein</fullName>
    </submittedName>
</protein>
<organism evidence="2 3">
    <name type="scientific">Zizania palustris</name>
    <name type="common">Northern wild rice</name>
    <dbReference type="NCBI Taxonomy" id="103762"/>
    <lineage>
        <taxon>Eukaryota</taxon>
        <taxon>Viridiplantae</taxon>
        <taxon>Streptophyta</taxon>
        <taxon>Embryophyta</taxon>
        <taxon>Tracheophyta</taxon>
        <taxon>Spermatophyta</taxon>
        <taxon>Magnoliopsida</taxon>
        <taxon>Liliopsida</taxon>
        <taxon>Poales</taxon>
        <taxon>Poaceae</taxon>
        <taxon>BOP clade</taxon>
        <taxon>Oryzoideae</taxon>
        <taxon>Oryzeae</taxon>
        <taxon>Zizaniinae</taxon>
        <taxon>Zizania</taxon>
    </lineage>
</organism>
<feature type="region of interest" description="Disordered" evidence="1">
    <location>
        <begin position="1"/>
        <end position="20"/>
    </location>
</feature>
<evidence type="ECO:0000313" key="3">
    <source>
        <dbReference type="Proteomes" id="UP000729402"/>
    </source>
</evidence>
<dbReference type="EMBL" id="JAAALK010000082">
    <property type="protein sequence ID" value="KAG8084272.1"/>
    <property type="molecule type" value="Genomic_DNA"/>
</dbReference>
<dbReference type="AlphaFoldDB" id="A0A8J5W7H6"/>
<reference evidence="2" key="2">
    <citation type="submission" date="2021-02" db="EMBL/GenBank/DDBJ databases">
        <authorList>
            <person name="Kimball J.A."/>
            <person name="Haas M.W."/>
            <person name="Macchietto M."/>
            <person name="Kono T."/>
            <person name="Duquette J."/>
            <person name="Shao M."/>
        </authorList>
    </citation>
    <scope>NUCLEOTIDE SEQUENCE</scope>
    <source>
        <tissue evidence="2">Fresh leaf tissue</tissue>
    </source>
</reference>
<gene>
    <name evidence="2" type="ORF">GUJ93_ZPchr0010g9647</name>
</gene>
<feature type="region of interest" description="Disordered" evidence="1">
    <location>
        <begin position="92"/>
        <end position="129"/>
    </location>
</feature>
<evidence type="ECO:0000313" key="2">
    <source>
        <dbReference type="EMBL" id="KAG8084272.1"/>
    </source>
</evidence>
<evidence type="ECO:0000256" key="1">
    <source>
        <dbReference type="SAM" id="MobiDB-lite"/>
    </source>
</evidence>
<sequence>MTSEEIGTSGAAEAPSPFEPGATTAVVTAATTSGLVITTTDPLCSFLSSAAASGDFSADLHDLGSTLALHFVLTSPKPRDKSDELKVRLKKLREMSGTSLRGRRAPSHSPPTRTRSDSIPTLSYPSILS</sequence>
<feature type="non-terminal residue" evidence="2">
    <location>
        <position position="129"/>
    </location>
</feature>
<proteinExistence type="predicted"/>
<dbReference type="Proteomes" id="UP000729402">
    <property type="component" value="Unassembled WGS sequence"/>
</dbReference>
<reference evidence="2" key="1">
    <citation type="journal article" date="2021" name="bioRxiv">
        <title>Whole Genome Assembly and Annotation of Northern Wild Rice, Zizania palustris L., Supports a Whole Genome Duplication in the Zizania Genus.</title>
        <authorList>
            <person name="Haas M."/>
            <person name="Kono T."/>
            <person name="Macchietto M."/>
            <person name="Millas R."/>
            <person name="McGilp L."/>
            <person name="Shao M."/>
            <person name="Duquette J."/>
            <person name="Hirsch C.N."/>
            <person name="Kimball J."/>
        </authorList>
    </citation>
    <scope>NUCLEOTIDE SEQUENCE</scope>
    <source>
        <tissue evidence="2">Fresh leaf tissue</tissue>
    </source>
</reference>
<keyword evidence="3" id="KW-1185">Reference proteome</keyword>